<dbReference type="EMBL" id="JBHULV010000051">
    <property type="protein sequence ID" value="MFD2733051.1"/>
    <property type="molecule type" value="Genomic_DNA"/>
</dbReference>
<dbReference type="PANTHER" id="PTHR43630:SF1">
    <property type="entry name" value="POLY-BETA-1,6-N-ACETYL-D-GLUCOSAMINE SYNTHASE"/>
    <property type="match status" value="1"/>
</dbReference>
<evidence type="ECO:0000313" key="5">
    <source>
        <dbReference type="EMBL" id="MFD2733051.1"/>
    </source>
</evidence>
<dbReference type="CDD" id="cd00761">
    <property type="entry name" value="Glyco_tranf_GTA_type"/>
    <property type="match status" value="1"/>
</dbReference>
<dbReference type="Proteomes" id="UP001597546">
    <property type="component" value="Unassembled WGS sequence"/>
</dbReference>
<dbReference type="InterPro" id="IPR001173">
    <property type="entry name" value="Glyco_trans_2-like"/>
</dbReference>
<evidence type="ECO:0000259" key="4">
    <source>
        <dbReference type="Pfam" id="PF00535"/>
    </source>
</evidence>
<organism evidence="5 6">
    <name type="scientific">Pedobacter alpinus</name>
    <dbReference type="NCBI Taxonomy" id="1590643"/>
    <lineage>
        <taxon>Bacteria</taxon>
        <taxon>Pseudomonadati</taxon>
        <taxon>Bacteroidota</taxon>
        <taxon>Sphingobacteriia</taxon>
        <taxon>Sphingobacteriales</taxon>
        <taxon>Sphingobacteriaceae</taxon>
        <taxon>Pedobacter</taxon>
    </lineage>
</organism>
<feature type="domain" description="Glycosyltransferase 2-like" evidence="4">
    <location>
        <begin position="48"/>
        <end position="169"/>
    </location>
</feature>
<sequence length="295" mass="34126">MPVALLKLPFWLKKHLFINKLFVDLSEQQIKDLQLKIKNVQHPKPEVSIVIPAWNEENNIFRTLSSLSFTNTQRKIEIVVINNNSTDKTQQVLDTLGVKSYFEPKQGITFARQLGLEKAKGKYHLCADSDTFYPPSWIDAMVKPLENDDNIVGVYGRYAFIPENSYERIFFWMYERMAGIIIRLRKSRREHINFLGFNMGFIAEIGLANGGFKVKEVRKFDNAIDSDYFVDESEDGRMAVNLMKTGKLKLISTPKARVFTSSRRLIAEGGIVKAFKFRFKLHTKRISEYLTGKKI</sequence>
<protein>
    <submittedName>
        <fullName evidence="5">Glycosyltransferase family 2 protein</fullName>
    </submittedName>
</protein>
<accession>A0ABW5TVD0</accession>
<dbReference type="Gene3D" id="3.90.550.10">
    <property type="entry name" value="Spore Coat Polysaccharide Biosynthesis Protein SpsA, Chain A"/>
    <property type="match status" value="1"/>
</dbReference>
<keyword evidence="3" id="KW-0808">Transferase</keyword>
<name>A0ABW5TVD0_9SPHI</name>
<evidence type="ECO:0000256" key="1">
    <source>
        <dbReference type="ARBA" id="ARBA00006739"/>
    </source>
</evidence>
<comment type="caution">
    <text evidence="5">The sequence shown here is derived from an EMBL/GenBank/DDBJ whole genome shotgun (WGS) entry which is preliminary data.</text>
</comment>
<dbReference type="PANTHER" id="PTHR43630">
    <property type="entry name" value="POLY-BETA-1,6-N-ACETYL-D-GLUCOSAMINE SYNTHASE"/>
    <property type="match status" value="1"/>
</dbReference>
<evidence type="ECO:0000256" key="3">
    <source>
        <dbReference type="ARBA" id="ARBA00022679"/>
    </source>
</evidence>
<keyword evidence="2" id="KW-0328">Glycosyltransferase</keyword>
<gene>
    <name evidence="5" type="ORF">ACFSSE_15175</name>
</gene>
<proteinExistence type="inferred from homology"/>
<reference evidence="6" key="1">
    <citation type="journal article" date="2019" name="Int. J. Syst. Evol. Microbiol.">
        <title>The Global Catalogue of Microorganisms (GCM) 10K type strain sequencing project: providing services to taxonomists for standard genome sequencing and annotation.</title>
        <authorList>
            <consortium name="The Broad Institute Genomics Platform"/>
            <consortium name="The Broad Institute Genome Sequencing Center for Infectious Disease"/>
            <person name="Wu L."/>
            <person name="Ma J."/>
        </authorList>
    </citation>
    <scope>NUCLEOTIDE SEQUENCE [LARGE SCALE GENOMIC DNA]</scope>
    <source>
        <strain evidence="6">KCTC 42456</strain>
    </source>
</reference>
<dbReference type="SUPFAM" id="SSF53448">
    <property type="entry name" value="Nucleotide-diphospho-sugar transferases"/>
    <property type="match status" value="1"/>
</dbReference>
<dbReference type="RefSeq" id="WP_379041589.1">
    <property type="nucleotide sequence ID" value="NZ_JBHSKW010000016.1"/>
</dbReference>
<comment type="similarity">
    <text evidence="1">Belongs to the glycosyltransferase 2 family.</text>
</comment>
<dbReference type="InterPro" id="IPR029044">
    <property type="entry name" value="Nucleotide-diphossugar_trans"/>
</dbReference>
<evidence type="ECO:0000313" key="6">
    <source>
        <dbReference type="Proteomes" id="UP001597546"/>
    </source>
</evidence>
<evidence type="ECO:0000256" key="2">
    <source>
        <dbReference type="ARBA" id="ARBA00022676"/>
    </source>
</evidence>
<dbReference type="Pfam" id="PF00535">
    <property type="entry name" value="Glycos_transf_2"/>
    <property type="match status" value="1"/>
</dbReference>
<keyword evidence="6" id="KW-1185">Reference proteome</keyword>